<evidence type="ECO:0000256" key="3">
    <source>
        <dbReference type="ARBA" id="ARBA00022989"/>
    </source>
</evidence>
<evidence type="ECO:0000256" key="2">
    <source>
        <dbReference type="ARBA" id="ARBA00022692"/>
    </source>
</evidence>
<comment type="subcellular location">
    <subcellularLocation>
        <location evidence="1">Membrane</location>
        <topology evidence="1">Multi-pass membrane protein</topology>
    </subcellularLocation>
</comment>
<dbReference type="AlphaFoldDB" id="A0A926HP51"/>
<dbReference type="InterPro" id="IPR007829">
    <property type="entry name" value="TM2"/>
</dbReference>
<protein>
    <submittedName>
        <fullName evidence="6">NINE protein</fullName>
    </submittedName>
</protein>
<dbReference type="Pfam" id="PF05154">
    <property type="entry name" value="TM2"/>
    <property type="match status" value="1"/>
</dbReference>
<keyword evidence="7" id="KW-1185">Reference proteome</keyword>
<dbReference type="GO" id="GO:0016020">
    <property type="term" value="C:membrane"/>
    <property type="evidence" value="ECO:0007669"/>
    <property type="project" value="UniProtKB-SubCell"/>
</dbReference>
<keyword evidence="2" id="KW-0812">Transmembrane</keyword>
<proteinExistence type="predicted"/>
<evidence type="ECO:0000256" key="1">
    <source>
        <dbReference type="ARBA" id="ARBA00004141"/>
    </source>
</evidence>
<feature type="domain" description="TM2" evidence="5">
    <location>
        <begin position="8"/>
        <end position="47"/>
    </location>
</feature>
<keyword evidence="4" id="KW-0472">Membrane</keyword>
<gene>
    <name evidence="6" type="ORF">H8699_10395</name>
</gene>
<organism evidence="6 7">
    <name type="scientific">Luoshenia tenuis</name>
    <dbReference type="NCBI Taxonomy" id="2763654"/>
    <lineage>
        <taxon>Bacteria</taxon>
        <taxon>Bacillati</taxon>
        <taxon>Bacillota</taxon>
        <taxon>Clostridia</taxon>
        <taxon>Christensenellales</taxon>
        <taxon>Christensenellaceae</taxon>
        <taxon>Luoshenia</taxon>
    </lineage>
</organism>
<evidence type="ECO:0000313" key="6">
    <source>
        <dbReference type="EMBL" id="MBC8529836.1"/>
    </source>
</evidence>
<evidence type="ECO:0000313" key="7">
    <source>
        <dbReference type="Proteomes" id="UP000654279"/>
    </source>
</evidence>
<keyword evidence="3" id="KW-1133">Transmembrane helix</keyword>
<comment type="caution">
    <text evidence="6">The sequence shown here is derived from an EMBL/GenBank/DDBJ whole genome shotgun (WGS) entry which is preliminary data.</text>
</comment>
<reference evidence="6" key="1">
    <citation type="submission" date="2020-08" db="EMBL/GenBank/DDBJ databases">
        <title>Genome public.</title>
        <authorList>
            <person name="Liu C."/>
            <person name="Sun Q."/>
        </authorList>
    </citation>
    <scope>NUCLEOTIDE SEQUENCE</scope>
    <source>
        <strain evidence="6">NSJ-44</strain>
    </source>
</reference>
<accession>A0A926HP51</accession>
<dbReference type="EMBL" id="JACRSO010000004">
    <property type="protein sequence ID" value="MBC8529836.1"/>
    <property type="molecule type" value="Genomic_DNA"/>
</dbReference>
<evidence type="ECO:0000259" key="5">
    <source>
        <dbReference type="Pfam" id="PF05154"/>
    </source>
</evidence>
<dbReference type="Proteomes" id="UP000654279">
    <property type="component" value="Unassembled WGS sequence"/>
</dbReference>
<dbReference type="RefSeq" id="WP_249285645.1">
    <property type="nucleotide sequence ID" value="NZ_JACRSO010000004.1"/>
</dbReference>
<name>A0A926HP51_9FIRM</name>
<evidence type="ECO:0000256" key="4">
    <source>
        <dbReference type="ARBA" id="ARBA00023136"/>
    </source>
</evidence>
<sequence length="198" mass="22539">MDEKWKDFILCAAGGWFGLHKFREGETVWGVCYLLTVGLLLTGWLRDCYDYFQVAKGLQPPIPKRVKRALRAVGDPALPLPVYDPGPVLLAEGEKCHFSARAKRRVESAQAETQGAPQVFLRGMLVITDQRAVFAASRGGFDVKLEAIEKLDCASRYFFLQTREERYALKCREARYAWQTLQRILHERGEEGKTAQEI</sequence>